<dbReference type="Proteomes" id="UP000295636">
    <property type="component" value="Unassembled WGS sequence"/>
</dbReference>
<gene>
    <name evidence="1" type="ORF">E1757_14950</name>
</gene>
<reference evidence="1 2" key="1">
    <citation type="submission" date="2019-03" db="EMBL/GenBank/DDBJ databases">
        <title>This is whole genome sequence of Paenibacillus sp MS74 strain.</title>
        <authorList>
            <person name="Trinh H.N."/>
        </authorList>
    </citation>
    <scope>NUCLEOTIDE SEQUENCE [LARGE SCALE GENOMIC DNA]</scope>
    <source>
        <strain evidence="1 2">MS74</strain>
    </source>
</reference>
<name>A0A4R5KNB1_9BACL</name>
<proteinExistence type="predicted"/>
<organism evidence="1 2">
    <name type="scientific">Paenibacillus piri</name>
    <dbReference type="NCBI Taxonomy" id="2547395"/>
    <lineage>
        <taxon>Bacteria</taxon>
        <taxon>Bacillati</taxon>
        <taxon>Bacillota</taxon>
        <taxon>Bacilli</taxon>
        <taxon>Bacillales</taxon>
        <taxon>Paenibacillaceae</taxon>
        <taxon>Paenibacillus</taxon>
    </lineage>
</organism>
<dbReference type="EMBL" id="SMRT01000006">
    <property type="protein sequence ID" value="TDF97131.1"/>
    <property type="molecule type" value="Genomic_DNA"/>
</dbReference>
<dbReference type="AlphaFoldDB" id="A0A4R5KNB1"/>
<keyword evidence="2" id="KW-1185">Reference proteome</keyword>
<comment type="caution">
    <text evidence="1">The sequence shown here is derived from an EMBL/GenBank/DDBJ whole genome shotgun (WGS) entry which is preliminary data.</text>
</comment>
<dbReference type="NCBIfam" id="TIGR02243">
    <property type="entry name" value="putative baseplate assembly protein"/>
    <property type="match status" value="1"/>
</dbReference>
<dbReference type="OrthoDB" id="9027184at2"/>
<accession>A0A4R5KNB1</accession>
<dbReference type="RefSeq" id="WP_133229399.1">
    <property type="nucleotide sequence ID" value="NZ_SMRT01000006.1"/>
</dbReference>
<evidence type="ECO:0000313" key="1">
    <source>
        <dbReference type="EMBL" id="TDF97131.1"/>
    </source>
</evidence>
<dbReference type="InterPro" id="IPR011749">
    <property type="entry name" value="CHP02243"/>
</dbReference>
<sequence>MLPVPNLDDRYFEQIVQEARKAIPKLMPQWTDENAHDPGITLVELMSWMTEVQQYYLNRITEKNERKFLKLLGIRLREAESAIAEVAFTGITRQKALPKGTKLMAMDQPFETAETVQLIPARLEKIIVRTDAAASDYTSSNHNAGIAYYAFGNEAKSGSKLYIGFDQALPQHTDISLACKLFDDYPVRVGRAATGTTRLTSSAQVSWKYFGAGEGESWLPVELVSDTTVQLSQSGRLVFRIPASMQPMLVHPANDRRRYWICCTLEREGYELSPKIEQLHINAVTAVQRETWSEAFVFPSSGEAGMRLEIAASLPFYGLTTVQVRNDDGDWHDWVPVMGLSSCGPQDRCYELHRDSASYTVTLVFGDGIHGQIPAAGEQRVRLIAHAAEFELDRWIGRSNGLPNQEFEVERLRSCLSEGLQLQVGRPVPGNAELIWEDWTKVDDFDHSGSEERHYVLDVANGIIRFGNNEEGLVPFAADTDNVRIIALQTGGGLRGNVKDGLISELVTNDPELLAAQVTNPFPAAGGAERESLEEAKLRVRKELHTPYRAVTGEDYEAIARSTPGVRVARVKAIPLYRPGMKDEPHSKAPAQMTVVVVPYSEAAQPRASDGFLQTVREHLQLHRLLTTELHVIPAEYIKITVHAVVVMEPHMKGETRRIVRELERLLHPLDQGNGAQGWAFGRAVYKGDIYGAISRIKGVVYVQDLWIDYEGAEARKDASGDIMIPPYGLVMSGEHEIELISKTDI</sequence>
<evidence type="ECO:0000313" key="2">
    <source>
        <dbReference type="Proteomes" id="UP000295636"/>
    </source>
</evidence>
<protein>
    <submittedName>
        <fullName evidence="1">Putative baseplate assembly protein</fullName>
    </submittedName>
</protein>